<dbReference type="EMBL" id="JAVHNQ010000001">
    <property type="protein sequence ID" value="KAK6359787.1"/>
    <property type="molecule type" value="Genomic_DNA"/>
</dbReference>
<evidence type="ECO:0000313" key="3">
    <source>
        <dbReference type="Proteomes" id="UP001375240"/>
    </source>
</evidence>
<keyword evidence="3" id="KW-1185">Reference proteome</keyword>
<sequence>MSPQPAYGLGVRGIQSLICANPYPRKNSPQSQKKSKNGMPSPRSIVGLMRVHMRYHSKSAPICDGLHKEICYDVYAARCYQKRECDIGNFLDDVSVARPILGNVLNVYREAIPQASDSGVSKYHRRQPCWEEWVGELPESRDGTLEVLGYQPFLIVVCLAWGRPEVFRMCSPGEIRPFFEHPASMEDHSGRNEVPGGGRYRWFIVESYKLPSKQKVLGGDDGVSNSGHGVN</sequence>
<evidence type="ECO:0000313" key="2">
    <source>
        <dbReference type="EMBL" id="KAK6359787.1"/>
    </source>
</evidence>
<organism evidence="2 3">
    <name type="scientific">Orbilia brochopaga</name>
    <dbReference type="NCBI Taxonomy" id="3140254"/>
    <lineage>
        <taxon>Eukaryota</taxon>
        <taxon>Fungi</taxon>
        <taxon>Dikarya</taxon>
        <taxon>Ascomycota</taxon>
        <taxon>Pezizomycotina</taxon>
        <taxon>Orbiliomycetes</taxon>
        <taxon>Orbiliales</taxon>
        <taxon>Orbiliaceae</taxon>
        <taxon>Orbilia</taxon>
    </lineage>
</organism>
<gene>
    <name evidence="2" type="ORF">TWF696_000924</name>
</gene>
<evidence type="ECO:0000256" key="1">
    <source>
        <dbReference type="SAM" id="MobiDB-lite"/>
    </source>
</evidence>
<protein>
    <submittedName>
        <fullName evidence="2">Uncharacterized protein</fullName>
    </submittedName>
</protein>
<reference evidence="2 3" key="1">
    <citation type="submission" date="2019-10" db="EMBL/GenBank/DDBJ databases">
        <authorList>
            <person name="Palmer J.M."/>
        </authorList>
    </citation>
    <scope>NUCLEOTIDE SEQUENCE [LARGE SCALE GENOMIC DNA]</scope>
    <source>
        <strain evidence="2 3">TWF696</strain>
    </source>
</reference>
<dbReference type="Proteomes" id="UP001375240">
    <property type="component" value="Unassembled WGS sequence"/>
</dbReference>
<proteinExistence type="predicted"/>
<feature type="region of interest" description="Disordered" evidence="1">
    <location>
        <begin position="23"/>
        <end position="42"/>
    </location>
</feature>
<comment type="caution">
    <text evidence="2">The sequence shown here is derived from an EMBL/GenBank/DDBJ whole genome shotgun (WGS) entry which is preliminary data.</text>
</comment>
<dbReference type="AlphaFoldDB" id="A0AAV9VCT4"/>
<name>A0AAV9VCT4_9PEZI</name>
<accession>A0AAV9VCT4</accession>